<evidence type="ECO:0000259" key="5">
    <source>
        <dbReference type="PROSITE" id="PS50279"/>
    </source>
</evidence>
<evidence type="ECO:0000256" key="1">
    <source>
        <dbReference type="ARBA" id="ARBA00022690"/>
    </source>
</evidence>
<dbReference type="SUPFAM" id="SSF57362">
    <property type="entry name" value="BPTI-like"/>
    <property type="match status" value="2"/>
</dbReference>
<dbReference type="InterPro" id="IPR050098">
    <property type="entry name" value="TFPI/VKTCI-like"/>
</dbReference>
<dbReference type="GeneID" id="118268306"/>
<dbReference type="Proteomes" id="UP000829999">
    <property type="component" value="Chromosome 25"/>
</dbReference>
<reference evidence="7" key="1">
    <citation type="submission" date="2025-08" db="UniProtKB">
        <authorList>
            <consortium name="RefSeq"/>
        </authorList>
    </citation>
    <scope>IDENTIFICATION</scope>
    <source>
        <tissue evidence="7">Whole larval tissue</tissue>
    </source>
</reference>
<evidence type="ECO:0000313" key="6">
    <source>
        <dbReference type="Proteomes" id="UP000829999"/>
    </source>
</evidence>
<dbReference type="PANTHER" id="PTHR10083:SF374">
    <property type="entry name" value="BPTI_KUNITZ INHIBITOR DOMAIN-CONTAINING PROTEIN"/>
    <property type="match status" value="1"/>
</dbReference>
<evidence type="ECO:0000313" key="7">
    <source>
        <dbReference type="RefSeq" id="XP_035438640.1"/>
    </source>
</evidence>
<protein>
    <submittedName>
        <fullName evidence="7">Actinia tenebrosa protease inhibitors-like</fullName>
    </submittedName>
</protein>
<dbReference type="InterPro" id="IPR036880">
    <property type="entry name" value="Kunitz_BPTI_sf"/>
</dbReference>
<proteinExistence type="predicted"/>
<dbReference type="RefSeq" id="XP_035438640.1">
    <property type="nucleotide sequence ID" value="XM_035582747.2"/>
</dbReference>
<dbReference type="OrthoDB" id="4473401at2759"/>
<keyword evidence="3" id="KW-1015">Disulfide bond</keyword>
<dbReference type="InterPro" id="IPR002223">
    <property type="entry name" value="Kunitz_BPTI"/>
</dbReference>
<keyword evidence="6" id="KW-1185">Reference proteome</keyword>
<dbReference type="Pfam" id="PF00014">
    <property type="entry name" value="Kunitz_BPTI"/>
    <property type="match status" value="2"/>
</dbReference>
<dbReference type="CDD" id="cd00109">
    <property type="entry name" value="Kunitz-type"/>
    <property type="match status" value="1"/>
</dbReference>
<keyword evidence="4" id="KW-0732">Signal</keyword>
<gene>
    <name evidence="7" type="primary">LOC118268306</name>
</gene>
<dbReference type="GO" id="GO:0005615">
    <property type="term" value="C:extracellular space"/>
    <property type="evidence" value="ECO:0007669"/>
    <property type="project" value="TreeGrafter"/>
</dbReference>
<feature type="signal peptide" evidence="4">
    <location>
        <begin position="1"/>
        <end position="23"/>
    </location>
</feature>
<evidence type="ECO:0000256" key="4">
    <source>
        <dbReference type="SAM" id="SignalP"/>
    </source>
</evidence>
<dbReference type="PRINTS" id="PR00759">
    <property type="entry name" value="BASICPTASE"/>
</dbReference>
<dbReference type="GO" id="GO:0004867">
    <property type="term" value="F:serine-type endopeptidase inhibitor activity"/>
    <property type="evidence" value="ECO:0007669"/>
    <property type="project" value="UniProtKB-KW"/>
</dbReference>
<keyword evidence="2" id="KW-0722">Serine protease inhibitor</keyword>
<organism evidence="6 7">
    <name type="scientific">Spodoptera frugiperda</name>
    <name type="common">Fall armyworm</name>
    <dbReference type="NCBI Taxonomy" id="7108"/>
    <lineage>
        <taxon>Eukaryota</taxon>
        <taxon>Metazoa</taxon>
        <taxon>Ecdysozoa</taxon>
        <taxon>Arthropoda</taxon>
        <taxon>Hexapoda</taxon>
        <taxon>Insecta</taxon>
        <taxon>Pterygota</taxon>
        <taxon>Neoptera</taxon>
        <taxon>Endopterygota</taxon>
        <taxon>Lepidoptera</taxon>
        <taxon>Glossata</taxon>
        <taxon>Ditrysia</taxon>
        <taxon>Noctuoidea</taxon>
        <taxon>Noctuidae</taxon>
        <taxon>Amphipyrinae</taxon>
        <taxon>Spodoptera</taxon>
    </lineage>
</organism>
<sequence length="245" mass="27830">MFLGYIIHSLLTVISFTGLQLRANETSTDLTTESTIKITPIPEITVPTDLSTEATELTTEFTEPTFDAPEFTADATELTTDAAIEVENERASETFTSTQVQNRAVLMDDLTTFNDSVYCKWQPNSHSCGKGGTERKYYFDIQLNQCVRFLYAHCNHSYNMFDTKRQCMESCEDEYSHPVTNVTANVICRYQPDFGNCQFYNPMWYFDIVEMRCKGFSYSGCAGNENRFSTIEECLTVCGTAVIHD</sequence>
<dbReference type="FunFam" id="4.10.410.10:FF:000020">
    <property type="entry name" value="Collagen, type VI, alpha 3"/>
    <property type="match status" value="1"/>
</dbReference>
<dbReference type="Gene3D" id="4.10.410.10">
    <property type="entry name" value="Pancreatic trypsin inhibitor Kunitz domain"/>
    <property type="match status" value="2"/>
</dbReference>
<dbReference type="PROSITE" id="PS00280">
    <property type="entry name" value="BPTI_KUNITZ_1"/>
    <property type="match status" value="1"/>
</dbReference>
<feature type="chain" id="PRO_5040149965" evidence="4">
    <location>
        <begin position="24"/>
        <end position="245"/>
    </location>
</feature>
<evidence type="ECO:0000256" key="3">
    <source>
        <dbReference type="ARBA" id="ARBA00023157"/>
    </source>
</evidence>
<evidence type="ECO:0000256" key="2">
    <source>
        <dbReference type="ARBA" id="ARBA00022900"/>
    </source>
</evidence>
<keyword evidence="1 7" id="KW-0646">Protease inhibitor</keyword>
<accession>A0A9R0EJT3</accession>
<dbReference type="InterPro" id="IPR020901">
    <property type="entry name" value="Prtase_inh_Kunz-CS"/>
</dbReference>
<name>A0A9R0EJT3_SPOFR</name>
<feature type="domain" description="BPTI/Kunitz inhibitor" evidence="5">
    <location>
        <begin position="119"/>
        <end position="171"/>
    </location>
</feature>
<dbReference type="PANTHER" id="PTHR10083">
    <property type="entry name" value="KUNITZ-TYPE PROTEASE INHIBITOR-RELATED"/>
    <property type="match status" value="1"/>
</dbReference>
<dbReference type="PROSITE" id="PS50279">
    <property type="entry name" value="BPTI_KUNITZ_2"/>
    <property type="match status" value="2"/>
</dbReference>
<dbReference type="SMART" id="SM00131">
    <property type="entry name" value="KU"/>
    <property type="match status" value="2"/>
</dbReference>
<feature type="domain" description="BPTI/Kunitz inhibitor" evidence="5">
    <location>
        <begin position="188"/>
        <end position="238"/>
    </location>
</feature>
<dbReference type="AlphaFoldDB" id="A0A9R0EJT3"/>